<organism evidence="3 4">
    <name type="scientific">Trichomonas vaginalis (strain ATCC PRA-98 / G3)</name>
    <dbReference type="NCBI Taxonomy" id="412133"/>
    <lineage>
        <taxon>Eukaryota</taxon>
        <taxon>Metamonada</taxon>
        <taxon>Parabasalia</taxon>
        <taxon>Trichomonadida</taxon>
        <taxon>Trichomonadidae</taxon>
        <taxon>Trichomonas</taxon>
    </lineage>
</organism>
<dbReference type="KEGG" id="tva:4763356"/>
<dbReference type="InParanoid" id="A2EPA0"/>
<evidence type="ECO:0000313" key="4">
    <source>
        <dbReference type="Proteomes" id="UP000001542"/>
    </source>
</evidence>
<sequence length="1299" mass="150474">METMLDSNSCSTDHFMFWARFSVVACQLLLYDFDHFILEFIIFFFFPIYIIFVIEMRLSHGVHVSIFAAILKDSPIFASPFIIFFNLHPNKYIRPTFLMIFLILVYTVIYYFHNIFMKKYSSSIMNEKIEPPFWIPLTNATVMRYAAETEADVECFENYLMLRSKLDPEEMIEVIRFLGIFKAHRSKIQLIISKWNGDSPYYDYQFYVFSRILRSGDKASPVMSSHLDDLHRNYLINLSLFWQKRHEKHFFDSFVYGLKASFAYIELVNYSQYLVYIYQRDPNIQLAYAEISLVALGDPQKSVLFRKYSNMIRDNPDACGDPVFKKTSIYYPLSNEIIERERSETTSGSSSNKISESNSKIRFHFDENVIYRNEDSNNSPIAMGVRKCSNIKPYGTILSFIIISTWAIVYIMKFANVMNNNVETVVEVRDLLQYSLQAAYKLTAGIVIHQIYTKFEASPANTYNNMQNKHPTNKFYTPNNIVGETNYLGKIPKMTFKKVVEEAPYDQKESEINHDIEKISENENIDFNNDKNYQNPVTKNGYNESYAPILRPGVRNIQDLPNLQNENFTDEEKRQLICIYKILNIHDEILDYSITAREDLTFQAKVLGYSSEFLASSSNDKCETLDGMEKLIKKSKVEIKHNLENYTNLTSKIINSTRFDETYKGMANLLYKLSLFGTLLSLVFIYIRIRTLLRRIPPSATEFLGSKERLSLLLLKKSLESWDLFRILFPSENTNGQKVTNTKSATKVPINPNLKRMKLGRYSSEADVNYTQMLTESSHHINLKDAKFSISFIGAENLLKTSNFALMSPFVNSSNSTANNSESEFSDDFSECSMTDNSAKDDDFIVAENIEKIDIVSKTISETIYNQRLFYISLIFIYFTPFMVAIFLNMKSNVFYLFQNENNKILLNRIKENVTQLHVHSIYLYESYKNNSNVSPFSGNISIYTRHFQKVEEEIDKMISTNFIGTNVAILIDGFVFICGLLIALYLELNVNHGLDSLFNIPIGYLDDLNKPKDKQPENKLPNNVIVATVDNNSKNIIDITQNVKEILGVESLDFIGKRFDEIFTPDDTKSDIRNYQVTAKRFRKFVTSKYKFDRISRVALFELTNQTNTKQNFITCLSKYVTPNIAKMICDDGLFKHHSDDMTIIIGRFYMTEYNNSTDKFFLTVQSLMQCYMTFHLLRCQGSCFYFIGSGYDPNTTLLFIRDIINGTKTSKEKIFKSFVVASKVFDAEIALSDEPYISIYFEGHKAQVSSAFAIPDYSVMFLNQTLQSNEAKVTEFNQNNVKGSYISFDDIEKCLTD</sequence>
<feature type="transmembrane region" description="Helical" evidence="1">
    <location>
        <begin position="669"/>
        <end position="687"/>
    </location>
</feature>
<dbReference type="RefSeq" id="XP_001317708.1">
    <property type="nucleotide sequence ID" value="XM_001317673.1"/>
</dbReference>
<feature type="transmembrane region" description="Helical" evidence="1">
    <location>
        <begin position="66"/>
        <end position="86"/>
    </location>
</feature>
<keyword evidence="1" id="KW-1133">Transmembrane helix</keyword>
<reference evidence="3" key="1">
    <citation type="submission" date="2006-10" db="EMBL/GenBank/DDBJ databases">
        <authorList>
            <person name="Amadeo P."/>
            <person name="Zhao Q."/>
            <person name="Wortman J."/>
            <person name="Fraser-Liggett C."/>
            <person name="Carlton J."/>
        </authorList>
    </citation>
    <scope>NUCLEOTIDE SEQUENCE</scope>
    <source>
        <strain evidence="3">G3</strain>
    </source>
</reference>
<evidence type="ECO:0000256" key="1">
    <source>
        <dbReference type="SAM" id="Phobius"/>
    </source>
</evidence>
<keyword evidence="1" id="KW-0812">Transmembrane</keyword>
<name>A2EPA0_TRIV3</name>
<dbReference type="PROSITE" id="PS50112">
    <property type="entry name" value="PAS"/>
    <property type="match status" value="1"/>
</dbReference>
<protein>
    <recommendedName>
        <fullName evidence="2">PAS domain-containing protein</fullName>
    </recommendedName>
</protein>
<feature type="transmembrane region" description="Helical" evidence="1">
    <location>
        <begin position="92"/>
        <end position="112"/>
    </location>
</feature>
<evidence type="ECO:0000259" key="2">
    <source>
        <dbReference type="PROSITE" id="PS50112"/>
    </source>
</evidence>
<reference evidence="3" key="2">
    <citation type="journal article" date="2007" name="Science">
        <title>Draft genome sequence of the sexually transmitted pathogen Trichomonas vaginalis.</title>
        <authorList>
            <person name="Carlton J.M."/>
            <person name="Hirt R.P."/>
            <person name="Silva J.C."/>
            <person name="Delcher A.L."/>
            <person name="Schatz M."/>
            <person name="Zhao Q."/>
            <person name="Wortman J.R."/>
            <person name="Bidwell S.L."/>
            <person name="Alsmark U.C.M."/>
            <person name="Besteiro S."/>
            <person name="Sicheritz-Ponten T."/>
            <person name="Noel C.J."/>
            <person name="Dacks J.B."/>
            <person name="Foster P.G."/>
            <person name="Simillion C."/>
            <person name="Van de Peer Y."/>
            <person name="Miranda-Saavedra D."/>
            <person name="Barton G.J."/>
            <person name="Westrop G.D."/>
            <person name="Mueller S."/>
            <person name="Dessi D."/>
            <person name="Fiori P.L."/>
            <person name="Ren Q."/>
            <person name="Paulsen I."/>
            <person name="Zhang H."/>
            <person name="Bastida-Corcuera F.D."/>
            <person name="Simoes-Barbosa A."/>
            <person name="Brown M.T."/>
            <person name="Hayes R.D."/>
            <person name="Mukherjee M."/>
            <person name="Okumura C.Y."/>
            <person name="Schneider R."/>
            <person name="Smith A.J."/>
            <person name="Vanacova S."/>
            <person name="Villalvazo M."/>
            <person name="Haas B.J."/>
            <person name="Pertea M."/>
            <person name="Feldblyum T.V."/>
            <person name="Utterback T.R."/>
            <person name="Shu C.L."/>
            <person name="Osoegawa K."/>
            <person name="de Jong P.J."/>
            <person name="Hrdy I."/>
            <person name="Horvathova L."/>
            <person name="Zubacova Z."/>
            <person name="Dolezal P."/>
            <person name="Malik S.B."/>
            <person name="Logsdon J.M. Jr."/>
            <person name="Henze K."/>
            <person name="Gupta A."/>
            <person name="Wang C.C."/>
            <person name="Dunne R.L."/>
            <person name="Upcroft J.A."/>
            <person name="Upcroft P."/>
            <person name="White O."/>
            <person name="Salzberg S.L."/>
            <person name="Tang P."/>
            <person name="Chiu C.-H."/>
            <person name="Lee Y.-S."/>
            <person name="Embley T.M."/>
            <person name="Coombs G.H."/>
            <person name="Mottram J.C."/>
            <person name="Tachezy J."/>
            <person name="Fraser-Liggett C.M."/>
            <person name="Johnson P.J."/>
        </authorList>
    </citation>
    <scope>NUCLEOTIDE SEQUENCE [LARGE SCALE GENOMIC DNA]</scope>
    <source>
        <strain evidence="3">G3</strain>
    </source>
</reference>
<accession>A2EPA0</accession>
<evidence type="ECO:0000313" key="3">
    <source>
        <dbReference type="EMBL" id="EAY05485.1"/>
    </source>
</evidence>
<dbReference type="VEuPathDB" id="TrichDB:TVAG_080770"/>
<feature type="transmembrane region" description="Helical" evidence="1">
    <location>
        <begin position="36"/>
        <end position="54"/>
    </location>
</feature>
<dbReference type="Proteomes" id="UP000001542">
    <property type="component" value="Unassembled WGS sequence"/>
</dbReference>
<dbReference type="InterPro" id="IPR000014">
    <property type="entry name" value="PAS"/>
</dbReference>
<dbReference type="EMBL" id="DS113447">
    <property type="protein sequence ID" value="EAY05485.1"/>
    <property type="molecule type" value="Genomic_DNA"/>
</dbReference>
<feature type="transmembrane region" description="Helical" evidence="1">
    <location>
        <begin position="968"/>
        <end position="987"/>
    </location>
</feature>
<dbReference type="VEuPathDB" id="TrichDB:TVAGG3_0679370"/>
<proteinExistence type="predicted"/>
<keyword evidence="4" id="KW-1185">Reference proteome</keyword>
<feature type="transmembrane region" description="Helical" evidence="1">
    <location>
        <begin position="393"/>
        <end position="412"/>
    </location>
</feature>
<feature type="transmembrane region" description="Helical" evidence="1">
    <location>
        <begin position="869"/>
        <end position="888"/>
    </location>
</feature>
<gene>
    <name evidence="3" type="ORF">TVAG_080770</name>
</gene>
<feature type="domain" description="PAS" evidence="2">
    <location>
        <begin position="1027"/>
        <end position="1068"/>
    </location>
</feature>
<keyword evidence="1" id="KW-0472">Membrane</keyword>